<dbReference type="Pfam" id="PF13495">
    <property type="entry name" value="Phage_int_SAM_4"/>
    <property type="match status" value="1"/>
</dbReference>
<dbReference type="Gene3D" id="1.10.150.130">
    <property type="match status" value="1"/>
</dbReference>
<organism evidence="3 4">
    <name type="scientific">Nitrosomonas ureae</name>
    <dbReference type="NCBI Taxonomy" id="44577"/>
    <lineage>
        <taxon>Bacteria</taxon>
        <taxon>Pseudomonadati</taxon>
        <taxon>Pseudomonadota</taxon>
        <taxon>Betaproteobacteria</taxon>
        <taxon>Nitrosomonadales</taxon>
        <taxon>Nitrosomonadaceae</taxon>
        <taxon>Nitrosomonas</taxon>
    </lineage>
</organism>
<sequence length="61" mass="7411">MSSPPKLLDQVRERIRVRHYSIRTEDSYVDWVRRFVLFHGKRRPKEMRVPEVEAVFYASCS</sequence>
<accession>A0A1H2EFA6</accession>
<dbReference type="EMBL" id="FNLN01000012">
    <property type="protein sequence ID" value="SDT93771.1"/>
    <property type="molecule type" value="Genomic_DNA"/>
</dbReference>
<evidence type="ECO:0000259" key="2">
    <source>
        <dbReference type="Pfam" id="PF13495"/>
    </source>
</evidence>
<dbReference type="RefSeq" id="WP_074701661.1">
    <property type="nucleotide sequence ID" value="NZ_CP013341.1"/>
</dbReference>
<protein>
    <submittedName>
        <fullName evidence="3">Phage integrase, N-terminal SAM-like domain</fullName>
    </submittedName>
</protein>
<gene>
    <name evidence="3" type="ORF">SAMN05216406_11223</name>
</gene>
<evidence type="ECO:0000313" key="3">
    <source>
        <dbReference type="EMBL" id="SDT93771.1"/>
    </source>
</evidence>
<proteinExistence type="predicted"/>
<keyword evidence="4" id="KW-1185">Reference proteome</keyword>
<dbReference type="GO" id="GO:0003677">
    <property type="term" value="F:DNA binding"/>
    <property type="evidence" value="ECO:0007669"/>
    <property type="project" value="UniProtKB-KW"/>
</dbReference>
<dbReference type="AlphaFoldDB" id="A0A1H2EFA6"/>
<evidence type="ECO:0000313" key="4">
    <source>
        <dbReference type="Proteomes" id="UP000182882"/>
    </source>
</evidence>
<keyword evidence="1" id="KW-0238">DNA-binding</keyword>
<dbReference type="GO" id="GO:0015074">
    <property type="term" value="P:DNA integration"/>
    <property type="evidence" value="ECO:0007669"/>
    <property type="project" value="InterPro"/>
</dbReference>
<dbReference type="InterPro" id="IPR004107">
    <property type="entry name" value="Integrase_SAM-like_N"/>
</dbReference>
<name>A0A1H2EFA6_9PROT</name>
<dbReference type="InterPro" id="IPR010998">
    <property type="entry name" value="Integrase_recombinase_N"/>
</dbReference>
<feature type="domain" description="Integrase SAM-like N-terminal" evidence="2">
    <location>
        <begin position="7"/>
        <end position="54"/>
    </location>
</feature>
<reference evidence="4" key="1">
    <citation type="submission" date="2016-10" db="EMBL/GenBank/DDBJ databases">
        <authorList>
            <person name="Varghese N."/>
            <person name="Submissions S."/>
        </authorList>
    </citation>
    <scope>NUCLEOTIDE SEQUENCE [LARGE SCALE GENOMIC DNA]</scope>
    <source>
        <strain evidence="4">Nm10</strain>
    </source>
</reference>
<dbReference type="Proteomes" id="UP000182882">
    <property type="component" value="Unassembled WGS sequence"/>
</dbReference>
<evidence type="ECO:0000256" key="1">
    <source>
        <dbReference type="ARBA" id="ARBA00023125"/>
    </source>
</evidence>